<name>A0A0G2RLT5_CNAME</name>
<dbReference type="Pfam" id="PF03142">
    <property type="entry name" value="Chitin_synth_2"/>
    <property type="match status" value="1"/>
</dbReference>
<feature type="transmembrane region" description="Helical" evidence="14">
    <location>
        <begin position="991"/>
        <end position="1012"/>
    </location>
</feature>
<dbReference type="GO" id="GO:0005886">
    <property type="term" value="C:plasma membrane"/>
    <property type="evidence" value="ECO:0007669"/>
    <property type="project" value="UniProtKB-SubCell"/>
</dbReference>
<dbReference type="InterPro" id="IPR055120">
    <property type="entry name" value="Chs-1/2_IV_N"/>
</dbReference>
<proteinExistence type="evidence at transcript level"/>
<feature type="transmembrane region" description="Helical" evidence="14">
    <location>
        <begin position="165"/>
        <end position="187"/>
    </location>
</feature>
<comment type="similarity">
    <text evidence="11">Belongs to the chitin synthase family. Class IV subfamily.</text>
</comment>
<feature type="region of interest" description="Disordered" evidence="13">
    <location>
        <begin position="1456"/>
        <end position="1512"/>
    </location>
</feature>
<feature type="transmembrane region" description="Helical" evidence="14">
    <location>
        <begin position="193"/>
        <end position="213"/>
    </location>
</feature>
<feature type="transmembrane region" description="Helical" evidence="14">
    <location>
        <begin position="1247"/>
        <end position="1267"/>
    </location>
</feature>
<keyword evidence="8" id="KW-0175">Coiled coil</keyword>
<dbReference type="FunFam" id="3.90.550.10:FF:000139">
    <property type="entry name" value="Chitin synthase 8"/>
    <property type="match status" value="1"/>
</dbReference>
<feature type="transmembrane region" description="Helical" evidence="14">
    <location>
        <begin position="1305"/>
        <end position="1326"/>
    </location>
</feature>
<feature type="region of interest" description="Disordered" evidence="13">
    <location>
        <begin position="1"/>
        <end position="31"/>
    </location>
</feature>
<evidence type="ECO:0000259" key="15">
    <source>
        <dbReference type="Pfam" id="PF23000"/>
    </source>
</evidence>
<feature type="transmembrane region" description="Helical" evidence="14">
    <location>
        <begin position="464"/>
        <end position="483"/>
    </location>
</feature>
<feature type="transmembrane region" description="Helical" evidence="14">
    <location>
        <begin position="405"/>
        <end position="424"/>
    </location>
</feature>
<feature type="transmembrane region" description="Helical" evidence="14">
    <location>
        <begin position="225"/>
        <end position="243"/>
    </location>
</feature>
<dbReference type="CDD" id="cd04190">
    <property type="entry name" value="Chitin_synth_C"/>
    <property type="match status" value="1"/>
</dbReference>
<evidence type="ECO:0000256" key="8">
    <source>
        <dbReference type="ARBA" id="ARBA00023054"/>
    </source>
</evidence>
<keyword evidence="3" id="KW-1003">Cell membrane</keyword>
<keyword evidence="6 14" id="KW-0812">Transmembrane</keyword>
<dbReference type="GO" id="GO:0004100">
    <property type="term" value="F:chitin synthase activity"/>
    <property type="evidence" value="ECO:0007669"/>
    <property type="project" value="UniProtKB-EC"/>
</dbReference>
<feature type="transmembrane region" description="Helical" evidence="14">
    <location>
        <begin position="249"/>
        <end position="266"/>
    </location>
</feature>
<feature type="transmembrane region" description="Helical" evidence="14">
    <location>
        <begin position="1024"/>
        <end position="1043"/>
    </location>
</feature>
<evidence type="ECO:0000256" key="7">
    <source>
        <dbReference type="ARBA" id="ARBA00022989"/>
    </source>
</evidence>
<organism evidence="16">
    <name type="scientific">Cnaphalocrocis medinalis</name>
    <name type="common">Rice leaffolder moth</name>
    <dbReference type="NCBI Taxonomy" id="437488"/>
    <lineage>
        <taxon>Eukaryota</taxon>
        <taxon>Metazoa</taxon>
        <taxon>Ecdysozoa</taxon>
        <taxon>Arthropoda</taxon>
        <taxon>Hexapoda</taxon>
        <taxon>Insecta</taxon>
        <taxon>Pterygota</taxon>
        <taxon>Neoptera</taxon>
        <taxon>Endopterygota</taxon>
        <taxon>Lepidoptera</taxon>
        <taxon>Glossata</taxon>
        <taxon>Ditrysia</taxon>
        <taxon>Pyraloidea</taxon>
        <taxon>Crambidae</taxon>
        <taxon>Pyraustinae</taxon>
        <taxon>Cnaphalocrocis</taxon>
    </lineage>
</organism>
<evidence type="ECO:0000256" key="2">
    <source>
        <dbReference type="ARBA" id="ARBA00012543"/>
    </source>
</evidence>
<evidence type="ECO:0000256" key="9">
    <source>
        <dbReference type="ARBA" id="ARBA00023136"/>
    </source>
</evidence>
<evidence type="ECO:0000256" key="14">
    <source>
        <dbReference type="SAM" id="Phobius"/>
    </source>
</evidence>
<evidence type="ECO:0000256" key="6">
    <source>
        <dbReference type="ARBA" id="ARBA00022692"/>
    </source>
</evidence>
<sequence>MASTLNKSLDDSDESDSEITPLYDDFDEPDQRTAQETKGWNLFREIPVKKDSGSMVSTAWIDTSVKIMKLVAYIVIFIAVLGSAVISKGTLLFITSQLKKDRQITHCNKALALDLQFITVHDLHERLSWLWAAWIIFSVPEFGSFLRSVRICFFKTAKKPTNFEFLVAFVVETCQVSGIALLLLFILPELDVVKGAMLMNAVCFVPAVLNVLMRDRTHPNYHWMLVLDILAVSAQATAFVVWPLLDGKLVLWCIPVATVLISLGWWENFVGPVEKHSSGIAVAINEFRNSLRSKRYYTSRILSIWKIILFLAFIMASLHMQGDNPLSFFSLVGEAFNDRTYKVDEIQITLRDIYSGLYDYKMTGEGIPGIPVAWASSLWVALIQVVAAYFCFISAKLACRILIQNFSFTFALSLVGPVTVNILILLCGYRNADPCAFYRVIPDYLFFNIPSVYLLKDYVGREMAWIWIVWLLSQAWVCVHAWLPRCERLASSDKLFSKPLYNGTLVDQCLLMNRTKDEDIVDIQIEDKEDADDVSVNSMDKGTDIRPSDHTTRIYICATMWHETKEEMMEFLKSIFRLDEDQSARRVAQKYWGIVDPDYYELEAHIFMDDAFEVSDHSAEDSQVNRFVKCLVDTIDEAASEVHLTNIRLRPPKKYPTPYGGKLVWILPGKNKMICHLKDKSKIRHRKRWSQVMYMYYFLGHRLMDLPLSVDRKEVIAENTYLLALDGDIDFKPCAVTLLIDLMKKNKNLGAACGRIHPVGSGFMSWYQMFEYAIGHWLQKATEHMIGCVLCSPGCFSLFRGKALMDDNVMKKYTLTSNEARHYVQYDQGEDRWLCTLLLQRGYRVEYSAASDAYTHCPERFDEFYNQRRRWVPSTMANIFDLLADSKRTISVNDNISTLYIMYQMMLMAGTILGPGTIFLMMIGAMNAITGMSQMQALFCNLVPITIFIIVCMTCKSETQLYLANIITCAYAMVMMLVIIGIVLQIAEDGWLAPSSIFTIATFGSFFLTAAMHPQEIICLLYLVVYYITIPSMYMLLIVYSLCNLNNVSWGTREVAQKKTAKEMEMEKKAEEEAKKAMEKQSFMRWFGNNKTDEESGSMEMSVAGLFKCMCCTNPKDHKEDLHLLQIASSMEKIEKKLDSLGATSETQENPPRRRSTMVMRGNSLAMLPEYQDSEASTDIPREERDDLINPFWIEDPNLQKGEVDFLTTAETEFWKDLIDAYLRPIDENKEEQERIKTDLKNLRDTMVFAFVMLNALFVLVIFLLQLNQDQLHFRWPFGQKVAIEYDSEQNLIEIEREYLMLEPIGSVFLIFFGMVMIVQFTAMIFHRFGTLIHLLSTVQLNWYFTKRPGVSNELAHLEKNAIEIAKDLQRLNVDDLNQAGAGDEPVTRRKTLHNLERARDTKLNNTNLDANFKRRLMSPESEIIKRLSTLGGNHAMRRATLRALQTRRESVLAERRQSQLQQARDSTSEYLYEPPRASTAAGERTGRRATGAYVNKGYEPAFDSDDEDTPRMRRNTVRFMQPNF</sequence>
<dbReference type="EMBL" id="KP000844">
    <property type="protein sequence ID" value="AJG44539.1"/>
    <property type="molecule type" value="mRNA"/>
</dbReference>
<evidence type="ECO:0000256" key="13">
    <source>
        <dbReference type="SAM" id="MobiDB-lite"/>
    </source>
</evidence>
<keyword evidence="5" id="KW-0808">Transferase</keyword>
<reference evidence="16" key="1">
    <citation type="submission" date="2014-10" db="EMBL/GenBank/DDBJ databases">
        <title>Transcriptome of Cnaphalocrocis medinalis Guenee.</title>
        <authorList>
            <person name="Xu J.P."/>
            <person name="Huang K.H."/>
            <person name="Yu H.Z."/>
            <person name="Zhang Y."/>
            <person name="Wang W.L."/>
        </authorList>
    </citation>
    <scope>NUCLEOTIDE SEQUENCE</scope>
</reference>
<keyword evidence="10" id="KW-0325">Glycoprotein</keyword>
<dbReference type="EC" id="2.4.1.16" evidence="2"/>
<evidence type="ECO:0000256" key="5">
    <source>
        <dbReference type="ARBA" id="ARBA00022679"/>
    </source>
</evidence>
<dbReference type="PANTHER" id="PTHR22914:SF42">
    <property type="entry name" value="CHITIN SYNTHASE"/>
    <property type="match status" value="1"/>
</dbReference>
<evidence type="ECO:0000256" key="10">
    <source>
        <dbReference type="ARBA" id="ARBA00023180"/>
    </source>
</evidence>
<dbReference type="GO" id="GO:0006031">
    <property type="term" value="P:chitin biosynthetic process"/>
    <property type="evidence" value="ECO:0007669"/>
    <property type="project" value="TreeGrafter"/>
</dbReference>
<comment type="subcellular location">
    <subcellularLocation>
        <location evidence="1">Cell membrane</location>
        <topology evidence="1">Multi-pass membrane protein</topology>
    </subcellularLocation>
</comment>
<evidence type="ECO:0000256" key="12">
    <source>
        <dbReference type="ARBA" id="ARBA00048014"/>
    </source>
</evidence>
<evidence type="ECO:0000256" key="4">
    <source>
        <dbReference type="ARBA" id="ARBA00022676"/>
    </source>
</evidence>
<dbReference type="InterPro" id="IPR029044">
    <property type="entry name" value="Nucleotide-diphossugar_trans"/>
</dbReference>
<dbReference type="InterPro" id="IPR004835">
    <property type="entry name" value="Chitin_synth"/>
</dbReference>
<keyword evidence="9 14" id="KW-0472">Membrane</keyword>
<keyword evidence="7 14" id="KW-1133">Transmembrane helix</keyword>
<feature type="transmembrane region" description="Helical" evidence="14">
    <location>
        <begin position="70"/>
        <end position="94"/>
    </location>
</feature>
<evidence type="ECO:0000256" key="1">
    <source>
        <dbReference type="ARBA" id="ARBA00004651"/>
    </source>
</evidence>
<feature type="transmembrane region" description="Helical" evidence="14">
    <location>
        <begin position="901"/>
        <end position="925"/>
    </location>
</feature>
<dbReference type="SUPFAM" id="SSF53448">
    <property type="entry name" value="Nucleotide-diphospho-sugar transferases"/>
    <property type="match status" value="1"/>
</dbReference>
<feature type="transmembrane region" description="Helical" evidence="14">
    <location>
        <begin position="301"/>
        <end position="320"/>
    </location>
</feature>
<feature type="transmembrane region" description="Helical" evidence="14">
    <location>
        <begin position="129"/>
        <end position="153"/>
    </location>
</feature>
<dbReference type="PANTHER" id="PTHR22914">
    <property type="entry name" value="CHITIN SYNTHASE"/>
    <property type="match status" value="1"/>
</dbReference>
<evidence type="ECO:0000256" key="3">
    <source>
        <dbReference type="ARBA" id="ARBA00022475"/>
    </source>
</evidence>
<dbReference type="Pfam" id="PF23000">
    <property type="entry name" value="ChitinSynthase_IV_N"/>
    <property type="match status" value="1"/>
</dbReference>
<feature type="domain" description="Chitin synthase chs-1/2 N-terminal putative transporter" evidence="15">
    <location>
        <begin position="58"/>
        <end position="328"/>
    </location>
</feature>
<feature type="transmembrane region" description="Helical" evidence="14">
    <location>
        <begin position="937"/>
        <end position="956"/>
    </location>
</feature>
<feature type="compositionally biased region" description="Polar residues" evidence="13">
    <location>
        <begin position="1459"/>
        <end position="1470"/>
    </location>
</feature>
<protein>
    <recommendedName>
        <fullName evidence="2">chitin synthase</fullName>
        <ecNumber evidence="2">2.4.1.16</ecNumber>
    </recommendedName>
</protein>
<evidence type="ECO:0000256" key="11">
    <source>
        <dbReference type="ARBA" id="ARBA00046329"/>
    </source>
</evidence>
<feature type="transmembrane region" description="Helical" evidence="14">
    <location>
        <begin position="372"/>
        <end position="393"/>
    </location>
</feature>
<feature type="transmembrane region" description="Helical" evidence="14">
    <location>
        <begin position="962"/>
        <end position="984"/>
    </location>
</feature>
<evidence type="ECO:0000313" key="16">
    <source>
        <dbReference type="EMBL" id="AJG44539.1"/>
    </source>
</evidence>
<accession>A0A0G2RLT5</accession>
<keyword evidence="4" id="KW-0328">Glycosyltransferase</keyword>
<comment type="catalytic activity">
    <reaction evidence="12">
        <text>[(1-&gt;4)-N-acetyl-beta-D-glucosaminyl](n) + UDP-N-acetyl-alpha-D-glucosamine = [(1-&gt;4)-N-acetyl-beta-D-glucosaminyl](n+1) + UDP + H(+)</text>
        <dbReference type="Rhea" id="RHEA:16637"/>
        <dbReference type="Rhea" id="RHEA-COMP:9593"/>
        <dbReference type="Rhea" id="RHEA-COMP:9595"/>
        <dbReference type="ChEBI" id="CHEBI:15378"/>
        <dbReference type="ChEBI" id="CHEBI:17029"/>
        <dbReference type="ChEBI" id="CHEBI:57705"/>
        <dbReference type="ChEBI" id="CHEBI:58223"/>
        <dbReference type="EC" id="2.4.1.16"/>
    </reaction>
</comment>